<name>A0AAI9DRL8_PLUGE</name>
<proteinExistence type="predicted"/>
<dbReference type="GO" id="GO:0016788">
    <property type="term" value="F:hydrolase activity, acting on ester bonds"/>
    <property type="evidence" value="ECO:0007669"/>
    <property type="project" value="InterPro"/>
</dbReference>
<dbReference type="GO" id="GO:0016070">
    <property type="term" value="P:RNA metabolic process"/>
    <property type="evidence" value="ECO:0007669"/>
    <property type="project" value="InterPro"/>
</dbReference>
<organism evidence="1">
    <name type="scientific">Pluralibacter gergoviae</name>
    <name type="common">Enterobacter gergoviae</name>
    <dbReference type="NCBI Taxonomy" id="61647"/>
    <lineage>
        <taxon>Bacteria</taxon>
        <taxon>Pseudomonadati</taxon>
        <taxon>Pseudomonadota</taxon>
        <taxon>Gammaproteobacteria</taxon>
        <taxon>Enterobacterales</taxon>
        <taxon>Enterobacteriaceae</taxon>
        <taxon>Pluralibacter</taxon>
    </lineage>
</organism>
<sequence>MGWIGLITATYYSRSPSLHLEGNWLMEAGFDTGVGVIVKVSEGVSDYYY</sequence>
<dbReference type="GO" id="GO:0005737">
    <property type="term" value="C:cytoplasm"/>
    <property type="evidence" value="ECO:0007669"/>
    <property type="project" value="InterPro"/>
</dbReference>
<dbReference type="GO" id="GO:0003723">
    <property type="term" value="F:RNA binding"/>
    <property type="evidence" value="ECO:0007669"/>
    <property type="project" value="InterPro"/>
</dbReference>
<accession>A0AAI9DRL8</accession>
<dbReference type="Pfam" id="PF08845">
    <property type="entry name" value="SymE_toxin"/>
    <property type="match status" value="1"/>
</dbReference>
<comment type="caution">
    <text evidence="1">The sequence shown here is derived from an EMBL/GenBank/DDBJ whole genome shotgun (WGS) entry which is preliminary data.</text>
</comment>
<dbReference type="EMBL" id="ABLOKC030000068">
    <property type="protein sequence ID" value="EML1474672.1"/>
    <property type="molecule type" value="Genomic_DNA"/>
</dbReference>
<dbReference type="AlphaFoldDB" id="A0AAI9DRL8"/>
<evidence type="ECO:0000313" key="1">
    <source>
        <dbReference type="EMBL" id="EML1474672.1"/>
    </source>
</evidence>
<gene>
    <name evidence="1" type="ORF">QEG54_005528</name>
</gene>
<reference evidence="1" key="1">
    <citation type="submission" date="2024-02" db="EMBL/GenBank/DDBJ databases">
        <authorList>
            <consortium name="Clinical and Environmental Microbiology Branch: Whole genome sequencing antimicrobial resistance pathogens in the healthcare setting"/>
        </authorList>
    </citation>
    <scope>NUCLEOTIDE SEQUENCE</scope>
    <source>
        <strain evidence="1">2021DK-00143</strain>
    </source>
</reference>
<dbReference type="InterPro" id="IPR014944">
    <property type="entry name" value="Toxin_SymE-like"/>
</dbReference>
<protein>
    <submittedName>
        <fullName evidence="1">SymE family type I addiction module toxin</fullName>
    </submittedName>
</protein>